<name>A0ABM3LPT5_BICAN</name>
<evidence type="ECO:0000313" key="2">
    <source>
        <dbReference type="RefSeq" id="XP_052741092.1"/>
    </source>
</evidence>
<dbReference type="GeneID" id="112057924"/>
<gene>
    <name evidence="2" type="primary">LOC112057924</name>
</gene>
<reference evidence="2" key="1">
    <citation type="submission" date="2025-08" db="UniProtKB">
        <authorList>
            <consortium name="RefSeq"/>
        </authorList>
    </citation>
    <scope>IDENTIFICATION</scope>
</reference>
<dbReference type="RefSeq" id="XP_052741092.1">
    <property type="nucleotide sequence ID" value="XM_052885132.1"/>
</dbReference>
<protein>
    <submittedName>
        <fullName evidence="2">Uncharacterized protein LOC112057924</fullName>
    </submittedName>
</protein>
<keyword evidence="1" id="KW-1185">Reference proteome</keyword>
<sequence>MSLIKLLKLPSKLFKKDAYSYCVLHVYVKVIDEKLHYIALRPSASIFQLRQKVWHLLNLPDYCEEIIILKTEKDQEIPLTDLRKGNDPQHPYIMEVWLPGKQNCLSSIHNMLTMGDSKTVNNLLSQDHIASNNNMMEDYNFNKKSFQKENSHTTINLYDSMLLNKQCSMEKQDAKKPPEYKNSELSCKMSSSSIFFKLHARKSKDNFVNILLKIQSDIATLGSKLSDLENRIHV</sequence>
<organism evidence="1 2">
    <name type="scientific">Bicyclus anynana</name>
    <name type="common">Squinting bush brown butterfly</name>
    <dbReference type="NCBI Taxonomy" id="110368"/>
    <lineage>
        <taxon>Eukaryota</taxon>
        <taxon>Metazoa</taxon>
        <taxon>Ecdysozoa</taxon>
        <taxon>Arthropoda</taxon>
        <taxon>Hexapoda</taxon>
        <taxon>Insecta</taxon>
        <taxon>Pterygota</taxon>
        <taxon>Neoptera</taxon>
        <taxon>Endopterygota</taxon>
        <taxon>Lepidoptera</taxon>
        <taxon>Glossata</taxon>
        <taxon>Ditrysia</taxon>
        <taxon>Papilionoidea</taxon>
        <taxon>Nymphalidae</taxon>
        <taxon>Satyrinae</taxon>
        <taxon>Satyrini</taxon>
        <taxon>Mycalesina</taxon>
        <taxon>Bicyclus</taxon>
    </lineage>
</organism>
<dbReference type="Proteomes" id="UP001652582">
    <property type="component" value="Chromosome 13"/>
</dbReference>
<evidence type="ECO:0000313" key="1">
    <source>
        <dbReference type="Proteomes" id="UP001652582"/>
    </source>
</evidence>
<proteinExistence type="predicted"/>
<accession>A0ABM3LPT5</accession>